<feature type="transmembrane region" description="Helical" evidence="1">
    <location>
        <begin position="103"/>
        <end position="121"/>
    </location>
</feature>
<reference evidence="2" key="1">
    <citation type="submission" date="2018-05" db="EMBL/GenBank/DDBJ databases">
        <authorList>
            <person name="Lanie J.A."/>
            <person name="Ng W.-L."/>
            <person name="Kazmierczak K.M."/>
            <person name="Andrzejewski T.M."/>
            <person name="Davidsen T.M."/>
            <person name="Wayne K.J."/>
            <person name="Tettelin H."/>
            <person name="Glass J.I."/>
            <person name="Rusch D."/>
            <person name="Podicherti R."/>
            <person name="Tsui H.-C.T."/>
            <person name="Winkler M.E."/>
        </authorList>
    </citation>
    <scope>NUCLEOTIDE SEQUENCE</scope>
</reference>
<feature type="transmembrane region" description="Helical" evidence="1">
    <location>
        <begin position="50"/>
        <end position="69"/>
    </location>
</feature>
<feature type="transmembrane region" description="Helical" evidence="1">
    <location>
        <begin position="20"/>
        <end position="38"/>
    </location>
</feature>
<keyword evidence="1" id="KW-0812">Transmembrane</keyword>
<feature type="transmembrane region" description="Helical" evidence="1">
    <location>
        <begin position="75"/>
        <end position="91"/>
    </location>
</feature>
<accession>A0A382L320</accession>
<organism evidence="2">
    <name type="scientific">marine metagenome</name>
    <dbReference type="NCBI Taxonomy" id="408172"/>
    <lineage>
        <taxon>unclassified sequences</taxon>
        <taxon>metagenomes</taxon>
        <taxon>ecological metagenomes</taxon>
    </lineage>
</organism>
<gene>
    <name evidence="2" type="ORF">METZ01_LOCUS282556</name>
</gene>
<dbReference type="AlphaFoldDB" id="A0A382L320"/>
<feature type="transmembrane region" description="Helical" evidence="1">
    <location>
        <begin position="167"/>
        <end position="188"/>
    </location>
</feature>
<proteinExistence type="predicted"/>
<evidence type="ECO:0000256" key="1">
    <source>
        <dbReference type="SAM" id="Phobius"/>
    </source>
</evidence>
<protein>
    <submittedName>
        <fullName evidence="2">Uncharacterized protein</fullName>
    </submittedName>
</protein>
<feature type="non-terminal residue" evidence="2">
    <location>
        <position position="205"/>
    </location>
</feature>
<dbReference type="EMBL" id="UINC01083723">
    <property type="protein sequence ID" value="SVC29702.1"/>
    <property type="molecule type" value="Genomic_DNA"/>
</dbReference>
<evidence type="ECO:0000313" key="2">
    <source>
        <dbReference type="EMBL" id="SVC29702.1"/>
    </source>
</evidence>
<name>A0A382L320_9ZZZZ</name>
<feature type="transmembrane region" description="Helical" evidence="1">
    <location>
        <begin position="133"/>
        <end position="155"/>
    </location>
</feature>
<keyword evidence="1" id="KW-1133">Transmembrane helix</keyword>
<keyword evidence="1" id="KW-0472">Membrane</keyword>
<sequence length="205" mass="23531">MVNTFDQPAWKIKIRQIVLVYLYGFLIIDLINGILLNSFGGEMPLSFGQLVRGIFTILLLFDIIASRILNNNKHIIYLLFITPVTMILYCFRDGTFKALPLELVALIKPLFFLLLLNQVVQNFKYFNKHLNKIIIANLLFYSGTIILSYVLGTGINAYSTYYDANKSFFYASNTTAVIGFSFSIYFTYQLKYGFTNLIFLILALT</sequence>